<protein>
    <submittedName>
        <fullName evidence="1">Uncharacterized protein</fullName>
    </submittedName>
</protein>
<dbReference type="AlphaFoldDB" id="A0A940RZ05"/>
<reference evidence="1" key="1">
    <citation type="submission" date="2021-03" db="EMBL/GenBank/DDBJ databases">
        <title>Sagittula salina sp. nov. strain M10.9X isolated from the marine waste.</title>
        <authorList>
            <person name="Satari L."/>
            <person name="Molina-Menor E."/>
            <person name="Vidal-Verdu A."/>
            <person name="Pascual J."/>
            <person name="Pereto J."/>
            <person name="Porcar M."/>
        </authorList>
    </citation>
    <scope>NUCLEOTIDE SEQUENCE</scope>
    <source>
        <strain evidence="1">M10.9X</strain>
    </source>
</reference>
<accession>A0A940RZ05</accession>
<evidence type="ECO:0000313" key="1">
    <source>
        <dbReference type="EMBL" id="MBP0481458.1"/>
    </source>
</evidence>
<gene>
    <name evidence="1" type="ORF">J5474_03000</name>
</gene>
<dbReference type="Proteomes" id="UP000675940">
    <property type="component" value="Unassembled WGS sequence"/>
</dbReference>
<dbReference type="RefSeq" id="WP_209359161.1">
    <property type="nucleotide sequence ID" value="NZ_JAGISH010000001.1"/>
</dbReference>
<evidence type="ECO:0000313" key="2">
    <source>
        <dbReference type="Proteomes" id="UP000675940"/>
    </source>
</evidence>
<name>A0A940RZ05_9RHOB</name>
<organism evidence="1 2">
    <name type="scientific">Sagittula salina</name>
    <dbReference type="NCBI Taxonomy" id="2820268"/>
    <lineage>
        <taxon>Bacteria</taxon>
        <taxon>Pseudomonadati</taxon>
        <taxon>Pseudomonadota</taxon>
        <taxon>Alphaproteobacteria</taxon>
        <taxon>Rhodobacterales</taxon>
        <taxon>Roseobacteraceae</taxon>
        <taxon>Sagittula</taxon>
    </lineage>
</organism>
<comment type="caution">
    <text evidence="1">The sequence shown here is derived from an EMBL/GenBank/DDBJ whole genome shotgun (WGS) entry which is preliminary data.</text>
</comment>
<dbReference type="EMBL" id="JAGISH010000001">
    <property type="protein sequence ID" value="MBP0481458.1"/>
    <property type="molecule type" value="Genomic_DNA"/>
</dbReference>
<keyword evidence="2" id="KW-1185">Reference proteome</keyword>
<sequence>MTNVTKLQDAKAAEALKLLEQAFEYYTPVTRPESTAPVYETLPLAG</sequence>
<proteinExistence type="predicted"/>